<organism evidence="3">
    <name type="scientific">Candidatus Atribacter allofermentans</name>
    <dbReference type="NCBI Taxonomy" id="1852833"/>
    <lineage>
        <taxon>Bacteria</taxon>
        <taxon>Pseudomonadati</taxon>
        <taxon>Atribacterota</taxon>
        <taxon>Atribacteria</taxon>
        <taxon>Atribacterales</taxon>
        <taxon>Atribacteraceae</taxon>
        <taxon>Atribacter</taxon>
    </lineage>
</organism>
<evidence type="ECO:0000259" key="2">
    <source>
        <dbReference type="Pfam" id="PF11954"/>
    </source>
</evidence>
<sequence length="522" mass="59134">MRKNKSKLLMTNSSFFMFFIIICILLISVSALASEKINPPDQETLQKILADFEAYAEQSRKDWGIPGMAISIVQGDKMIYANGFGVKKQGEDDPVNENTIFQIGSTSKAFTAALVAMMVDEGKLNWKDKVIDYLPDFMMYDPWVTREFLIDDVMAQHSGMPGYASDLLSFIGFDRKHIIHSICYIQPISSFRSEFAYMNNLFLVAAALVEEISGKTWEENLRERILDPLGMNNTTYTQNGFVQSSNVAYLHQNKNGQAFVLPMDWQYIDWVYVYGPAGGINSNVVDMAKWIILQLNEGVYDQKQLISKENVKYMHSAKTIIQDEKFPGRNYYDLAWVTTDNEPYPTFIWHTGGTSGIKSLIQLIPQIQLGFAILTNMADTKLPEALIKRFIDLYLGNPLKDWSTENLKEAKAAQSQSDELPDIPKEKPLPLEAYTGKYENPVYGEAVVNIEGDNLVFTIGPKQTKIVFSPWNRDTFMVSIPDYLDVGGFVHFQIDPLGKASKMVVDMLNEGNIGSFNRIEDK</sequence>
<dbReference type="EC" id="3.4.-.-" evidence="3"/>
<feature type="domain" description="Beta-lactamase-related" evidence="1">
    <location>
        <begin position="53"/>
        <end position="382"/>
    </location>
</feature>
<dbReference type="Pfam" id="PF11954">
    <property type="entry name" value="DUF3471"/>
    <property type="match status" value="1"/>
</dbReference>
<dbReference type="InterPro" id="IPR001466">
    <property type="entry name" value="Beta-lactam-related"/>
</dbReference>
<proteinExistence type="predicted"/>
<evidence type="ECO:0000259" key="1">
    <source>
        <dbReference type="Pfam" id="PF00144"/>
    </source>
</evidence>
<dbReference type="SUPFAM" id="SSF56601">
    <property type="entry name" value="beta-lactamase/transpeptidase-like"/>
    <property type="match status" value="1"/>
</dbReference>
<reference evidence="3" key="1">
    <citation type="submission" date="2017-02" db="EMBL/GenBank/DDBJ databases">
        <title>Delving into the versatile metabolic prowess of the omnipresent phylum Bacteroidetes.</title>
        <authorList>
            <person name="Nobu M.K."/>
            <person name="Mei R."/>
            <person name="Narihiro T."/>
            <person name="Kuroda K."/>
            <person name="Liu W.-T."/>
        </authorList>
    </citation>
    <scope>NUCLEOTIDE SEQUENCE</scope>
    <source>
        <strain evidence="3">ADurb.Bin276</strain>
    </source>
</reference>
<dbReference type="Proteomes" id="UP000485569">
    <property type="component" value="Unassembled WGS sequence"/>
</dbReference>
<dbReference type="GO" id="GO:0004180">
    <property type="term" value="F:carboxypeptidase activity"/>
    <property type="evidence" value="ECO:0007669"/>
    <property type="project" value="UniProtKB-KW"/>
</dbReference>
<gene>
    <name evidence="3" type="primary">ampH</name>
    <name evidence="3" type="ORF">BWY41_01813</name>
</gene>
<protein>
    <submittedName>
        <fullName evidence="3">D-alanyl-D-alanine-carboxypeptidase/endopeptidase AmpH</fullName>
        <ecNumber evidence="3">3.4.-.-</ecNumber>
    </submittedName>
</protein>
<dbReference type="AlphaFoldDB" id="A0A1V5SK54"/>
<keyword evidence="3" id="KW-0645">Protease</keyword>
<dbReference type="InterPro" id="IPR012338">
    <property type="entry name" value="Beta-lactam/transpept-like"/>
</dbReference>
<feature type="domain" description="Peptidase S12 Pab87-related C-terminal" evidence="2">
    <location>
        <begin position="425"/>
        <end position="506"/>
    </location>
</feature>
<accession>A0A1V5SK54</accession>
<keyword evidence="3" id="KW-0121">Carboxypeptidase</keyword>
<name>A0A1V5SK54_9BACT</name>
<dbReference type="PANTHER" id="PTHR46825:SF15">
    <property type="entry name" value="BETA-LACTAMASE-RELATED DOMAIN-CONTAINING PROTEIN"/>
    <property type="match status" value="1"/>
</dbReference>
<keyword evidence="3" id="KW-0378">Hydrolase</keyword>
<dbReference type="Gene3D" id="3.40.710.10">
    <property type="entry name" value="DD-peptidase/beta-lactamase superfamily"/>
    <property type="match status" value="1"/>
</dbReference>
<comment type="caution">
    <text evidence="3">The sequence shown here is derived from an EMBL/GenBank/DDBJ whole genome shotgun (WGS) entry which is preliminary data.</text>
</comment>
<evidence type="ECO:0000313" key="3">
    <source>
        <dbReference type="EMBL" id="OQA54939.1"/>
    </source>
</evidence>
<dbReference type="EMBL" id="MWBQ01000188">
    <property type="protein sequence ID" value="OQA54939.1"/>
    <property type="molecule type" value="Genomic_DNA"/>
</dbReference>
<dbReference type="InterPro" id="IPR050491">
    <property type="entry name" value="AmpC-like"/>
</dbReference>
<dbReference type="PANTHER" id="PTHR46825">
    <property type="entry name" value="D-ALANYL-D-ALANINE-CARBOXYPEPTIDASE/ENDOPEPTIDASE AMPH"/>
    <property type="match status" value="1"/>
</dbReference>
<dbReference type="Gene3D" id="2.40.128.600">
    <property type="match status" value="1"/>
</dbReference>
<dbReference type="Pfam" id="PF00144">
    <property type="entry name" value="Beta-lactamase"/>
    <property type="match status" value="1"/>
</dbReference>
<dbReference type="InterPro" id="IPR021860">
    <property type="entry name" value="Peptidase_S12_Pab87-rel_C"/>
</dbReference>